<dbReference type="RefSeq" id="WP_105052898.1">
    <property type="nucleotide sequence ID" value="NZ_BMYG01000001.1"/>
</dbReference>
<dbReference type="PANTHER" id="PTHR30041">
    <property type="entry name" value="ARSENATE REDUCTASE"/>
    <property type="match status" value="1"/>
</dbReference>
<organism evidence="3 4">
    <name type="scientific">Psychrosphaera saromensis</name>
    <dbReference type="NCBI Taxonomy" id="716813"/>
    <lineage>
        <taxon>Bacteria</taxon>
        <taxon>Pseudomonadati</taxon>
        <taxon>Pseudomonadota</taxon>
        <taxon>Gammaproteobacteria</taxon>
        <taxon>Alteromonadales</taxon>
        <taxon>Pseudoalteromonadaceae</taxon>
        <taxon>Psychrosphaera</taxon>
    </lineage>
</organism>
<sequence length="115" mass="13480">MITMYGIKNCDTIKKARKWLDNQGIEYTFHDYRVDGLDKQWLINTCQNLDWELVLNKRGTTFRQLDSAIKDNIDEAMAIEQMLLSPAMIKRPILSVGNQLYIGFKDAQYAEIFNR</sequence>
<evidence type="ECO:0000256" key="1">
    <source>
        <dbReference type="ARBA" id="ARBA00007198"/>
    </source>
</evidence>
<dbReference type="InterPro" id="IPR006660">
    <property type="entry name" value="Arsenate_reductase-like"/>
</dbReference>
<accession>A0A2S7UWQ8</accession>
<dbReference type="AlphaFoldDB" id="A0A2S7UWQ8"/>
<evidence type="ECO:0000313" key="4">
    <source>
        <dbReference type="Proteomes" id="UP000239007"/>
    </source>
</evidence>
<dbReference type="InterPro" id="IPR006504">
    <property type="entry name" value="Tscrpt_reg_Spx/MgsR"/>
</dbReference>
<dbReference type="EMBL" id="MSCH01000003">
    <property type="protein sequence ID" value="PQJ54383.1"/>
    <property type="molecule type" value="Genomic_DNA"/>
</dbReference>
<dbReference type="InterPro" id="IPR036249">
    <property type="entry name" value="Thioredoxin-like_sf"/>
</dbReference>
<comment type="caution">
    <text evidence="3">The sequence shown here is derived from an EMBL/GenBank/DDBJ whole genome shotgun (WGS) entry which is preliminary data.</text>
</comment>
<evidence type="ECO:0000256" key="2">
    <source>
        <dbReference type="PROSITE-ProRule" id="PRU01282"/>
    </source>
</evidence>
<comment type="similarity">
    <text evidence="1 2">Belongs to the ArsC family.</text>
</comment>
<dbReference type="NCBIfam" id="NF008107">
    <property type="entry name" value="PRK10853.1"/>
    <property type="match status" value="1"/>
</dbReference>
<dbReference type="Pfam" id="PF03960">
    <property type="entry name" value="ArsC"/>
    <property type="match status" value="1"/>
</dbReference>
<protein>
    <submittedName>
        <fullName evidence="3">ArsC family reductase</fullName>
    </submittedName>
</protein>
<dbReference type="NCBIfam" id="TIGR01617">
    <property type="entry name" value="arsC_related"/>
    <property type="match status" value="1"/>
</dbReference>
<keyword evidence="4" id="KW-1185">Reference proteome</keyword>
<dbReference type="PROSITE" id="PS51353">
    <property type="entry name" value="ARSC"/>
    <property type="match status" value="1"/>
</dbReference>
<dbReference type="PANTHER" id="PTHR30041:SF8">
    <property type="entry name" value="PROTEIN YFFB"/>
    <property type="match status" value="1"/>
</dbReference>
<dbReference type="OrthoDB" id="9803749at2"/>
<evidence type="ECO:0000313" key="3">
    <source>
        <dbReference type="EMBL" id="PQJ54383.1"/>
    </source>
</evidence>
<proteinExistence type="inferred from homology"/>
<reference evidence="3 4" key="1">
    <citation type="submission" date="2016-12" db="EMBL/GenBank/DDBJ databases">
        <title>Diversity of luminous bacteria.</title>
        <authorList>
            <person name="Yoshizawa S."/>
            <person name="Kogure K."/>
        </authorList>
    </citation>
    <scope>NUCLEOTIDE SEQUENCE [LARGE SCALE GENOMIC DNA]</scope>
    <source>
        <strain evidence="3 4">SA4-48</strain>
    </source>
</reference>
<dbReference type="CDD" id="cd03035">
    <property type="entry name" value="ArsC_Yffb"/>
    <property type="match status" value="1"/>
</dbReference>
<name>A0A2S7UWQ8_9GAMM</name>
<dbReference type="SUPFAM" id="SSF52833">
    <property type="entry name" value="Thioredoxin-like"/>
    <property type="match status" value="1"/>
</dbReference>
<dbReference type="Gene3D" id="3.40.30.10">
    <property type="entry name" value="Glutaredoxin"/>
    <property type="match status" value="1"/>
</dbReference>
<dbReference type="Proteomes" id="UP000239007">
    <property type="component" value="Unassembled WGS sequence"/>
</dbReference>
<gene>
    <name evidence="3" type="ORF">BTO11_12425</name>
</gene>